<proteinExistence type="predicted"/>
<dbReference type="AlphaFoldDB" id="A0A5M3XN46"/>
<accession>A0A5M3XN46</accession>
<evidence type="ECO:0000313" key="2">
    <source>
        <dbReference type="Proteomes" id="UP000377595"/>
    </source>
</evidence>
<sequence>MYGAAERRPALRGPIIHPSGRVPRALKEAWTKKPLEAVLVDIASSADTAQTFLAWRTMDR</sequence>
<dbReference type="Proteomes" id="UP000377595">
    <property type="component" value="Unassembled WGS sequence"/>
</dbReference>
<gene>
    <name evidence="1" type="ORF">Aple_025040</name>
</gene>
<organism evidence="1 2">
    <name type="scientific">Acrocarpospora pleiomorpha</name>
    <dbReference type="NCBI Taxonomy" id="90975"/>
    <lineage>
        <taxon>Bacteria</taxon>
        <taxon>Bacillati</taxon>
        <taxon>Actinomycetota</taxon>
        <taxon>Actinomycetes</taxon>
        <taxon>Streptosporangiales</taxon>
        <taxon>Streptosporangiaceae</taxon>
        <taxon>Acrocarpospora</taxon>
    </lineage>
</organism>
<protein>
    <submittedName>
        <fullName evidence="1">Uncharacterized protein</fullName>
    </submittedName>
</protein>
<name>A0A5M3XN46_9ACTN</name>
<keyword evidence="2" id="KW-1185">Reference proteome</keyword>
<evidence type="ECO:0000313" key="1">
    <source>
        <dbReference type="EMBL" id="GES19608.1"/>
    </source>
</evidence>
<dbReference type="EMBL" id="BLAF01000012">
    <property type="protein sequence ID" value="GES19608.1"/>
    <property type="molecule type" value="Genomic_DNA"/>
</dbReference>
<reference evidence="1 2" key="1">
    <citation type="submission" date="2019-10" db="EMBL/GenBank/DDBJ databases">
        <title>Whole genome shotgun sequence of Acrocarpospora pleiomorpha NBRC 16267.</title>
        <authorList>
            <person name="Ichikawa N."/>
            <person name="Kimura A."/>
            <person name="Kitahashi Y."/>
            <person name="Komaki H."/>
            <person name="Oguchi A."/>
        </authorList>
    </citation>
    <scope>NUCLEOTIDE SEQUENCE [LARGE SCALE GENOMIC DNA]</scope>
    <source>
        <strain evidence="1 2">NBRC 16267</strain>
    </source>
</reference>
<comment type="caution">
    <text evidence="1">The sequence shown here is derived from an EMBL/GenBank/DDBJ whole genome shotgun (WGS) entry which is preliminary data.</text>
</comment>